<dbReference type="OrthoDB" id="8776975at2759"/>
<dbReference type="GO" id="GO:0050661">
    <property type="term" value="F:NADP binding"/>
    <property type="evidence" value="ECO:0007669"/>
    <property type="project" value="InterPro"/>
</dbReference>
<evidence type="ECO:0000313" key="6">
    <source>
        <dbReference type="EMBL" id="CAD7653849.1"/>
    </source>
</evidence>
<evidence type="ECO:0000256" key="1">
    <source>
        <dbReference type="ARBA" id="ARBA00009183"/>
    </source>
</evidence>
<organism evidence="6">
    <name type="scientific">Oppiella nova</name>
    <dbReference type="NCBI Taxonomy" id="334625"/>
    <lineage>
        <taxon>Eukaryota</taxon>
        <taxon>Metazoa</taxon>
        <taxon>Ecdysozoa</taxon>
        <taxon>Arthropoda</taxon>
        <taxon>Chelicerata</taxon>
        <taxon>Arachnida</taxon>
        <taxon>Acari</taxon>
        <taxon>Acariformes</taxon>
        <taxon>Sarcoptiformes</taxon>
        <taxon>Oribatida</taxon>
        <taxon>Brachypylina</taxon>
        <taxon>Oppioidea</taxon>
        <taxon>Oppiidae</taxon>
        <taxon>Oppiella</taxon>
    </lineage>
</organism>
<protein>
    <recommendedName>
        <fullName evidence="5">Flavin-containing monooxygenase</fullName>
        <ecNumber evidence="5">1.-.-.-</ecNumber>
    </recommendedName>
</protein>
<sequence length="99" mass="11157">MGEANESLCNAVVFATGYQISYSFLPETVISVKKSDFHLYKYIFPTTLTHPHTLAFIGMIVPTGAVLPIAELQSRYFALVMANKCRLATQKQMIRDIKR</sequence>
<dbReference type="InterPro" id="IPR020946">
    <property type="entry name" value="Flavin_mOase-like"/>
</dbReference>
<dbReference type="InterPro" id="IPR036188">
    <property type="entry name" value="FAD/NAD-bd_sf"/>
</dbReference>
<dbReference type="EMBL" id="CAJPVJ010007165">
    <property type="protein sequence ID" value="CAG2171036.1"/>
    <property type="molecule type" value="Genomic_DNA"/>
</dbReference>
<evidence type="ECO:0000256" key="3">
    <source>
        <dbReference type="ARBA" id="ARBA00022827"/>
    </source>
</evidence>
<keyword evidence="2 5" id="KW-0285">Flavoprotein</keyword>
<comment type="cofactor">
    <cofactor evidence="5">
        <name>FAD</name>
        <dbReference type="ChEBI" id="CHEBI:57692"/>
    </cofactor>
</comment>
<evidence type="ECO:0000256" key="2">
    <source>
        <dbReference type="ARBA" id="ARBA00022630"/>
    </source>
</evidence>
<name>A0A7R9QRA8_9ACAR</name>
<dbReference type="EC" id="1.-.-.-" evidence="5"/>
<dbReference type="PANTHER" id="PTHR23023">
    <property type="entry name" value="DIMETHYLANILINE MONOOXYGENASE"/>
    <property type="match status" value="1"/>
</dbReference>
<keyword evidence="7" id="KW-1185">Reference proteome</keyword>
<dbReference type="Gene3D" id="3.50.50.60">
    <property type="entry name" value="FAD/NAD(P)-binding domain"/>
    <property type="match status" value="1"/>
</dbReference>
<dbReference type="Proteomes" id="UP000728032">
    <property type="component" value="Unassembled WGS sequence"/>
</dbReference>
<gene>
    <name evidence="6" type="ORF">ONB1V03_LOCUS10502</name>
</gene>
<evidence type="ECO:0000256" key="4">
    <source>
        <dbReference type="ARBA" id="ARBA00023002"/>
    </source>
</evidence>
<keyword evidence="5" id="KW-0503">Monooxygenase</keyword>
<dbReference type="AlphaFoldDB" id="A0A7R9QRA8"/>
<dbReference type="GO" id="GO:0004499">
    <property type="term" value="F:N,N-dimethylaniline monooxygenase activity"/>
    <property type="evidence" value="ECO:0007669"/>
    <property type="project" value="InterPro"/>
</dbReference>
<proteinExistence type="inferred from homology"/>
<comment type="similarity">
    <text evidence="1 5">Belongs to the FMO family.</text>
</comment>
<dbReference type="Pfam" id="PF00743">
    <property type="entry name" value="FMO-like"/>
    <property type="match status" value="1"/>
</dbReference>
<dbReference type="InterPro" id="IPR050346">
    <property type="entry name" value="FMO-like"/>
</dbReference>
<evidence type="ECO:0000256" key="5">
    <source>
        <dbReference type="RuleBase" id="RU361177"/>
    </source>
</evidence>
<evidence type="ECO:0000313" key="7">
    <source>
        <dbReference type="Proteomes" id="UP000728032"/>
    </source>
</evidence>
<reference evidence="6" key="1">
    <citation type="submission" date="2020-11" db="EMBL/GenBank/DDBJ databases">
        <authorList>
            <person name="Tran Van P."/>
        </authorList>
    </citation>
    <scope>NUCLEOTIDE SEQUENCE</scope>
</reference>
<keyword evidence="4 5" id="KW-0560">Oxidoreductase</keyword>
<accession>A0A7R9QRA8</accession>
<keyword evidence="3 5" id="KW-0274">FAD</keyword>
<dbReference type="EMBL" id="OC921990">
    <property type="protein sequence ID" value="CAD7653849.1"/>
    <property type="molecule type" value="Genomic_DNA"/>
</dbReference>
<dbReference type="GO" id="GO:0050660">
    <property type="term" value="F:flavin adenine dinucleotide binding"/>
    <property type="evidence" value="ECO:0007669"/>
    <property type="project" value="InterPro"/>
</dbReference>